<dbReference type="AlphaFoldDB" id="A0A8H6GC41"/>
<dbReference type="GO" id="GO:0008270">
    <property type="term" value="F:zinc ion binding"/>
    <property type="evidence" value="ECO:0007669"/>
    <property type="project" value="InterPro"/>
</dbReference>
<dbReference type="SUPFAM" id="SSF53756">
    <property type="entry name" value="UDP-Glycosyltransferase/glycogen phosphorylase"/>
    <property type="match status" value="1"/>
</dbReference>
<keyword evidence="5 7" id="KW-0472">Membrane</keyword>
<feature type="transmembrane region" description="Helical" evidence="7">
    <location>
        <begin position="111"/>
        <end position="130"/>
    </location>
</feature>
<feature type="transmembrane region" description="Helical" evidence="7">
    <location>
        <begin position="75"/>
        <end position="96"/>
    </location>
</feature>
<evidence type="ECO:0000256" key="6">
    <source>
        <dbReference type="ARBA" id="ARBA00023242"/>
    </source>
</evidence>
<dbReference type="InterPro" id="IPR007568">
    <property type="entry name" value="RTA1"/>
</dbReference>
<comment type="caution">
    <text evidence="9">The sequence shown here is derived from an EMBL/GenBank/DDBJ whole genome shotgun (WGS) entry which is preliminary data.</text>
</comment>
<evidence type="ECO:0000259" key="8">
    <source>
        <dbReference type="PROSITE" id="PS50048"/>
    </source>
</evidence>
<proteinExistence type="predicted"/>
<feature type="transmembrane region" description="Helical" evidence="7">
    <location>
        <begin position="32"/>
        <end position="54"/>
    </location>
</feature>
<dbReference type="InterPro" id="IPR002213">
    <property type="entry name" value="UDP_glucos_trans"/>
</dbReference>
<dbReference type="Pfam" id="PF00172">
    <property type="entry name" value="Zn_clus"/>
    <property type="match status" value="1"/>
</dbReference>
<protein>
    <recommendedName>
        <fullName evidence="8">Zn(2)-C6 fungal-type domain-containing protein</fullName>
    </recommendedName>
</protein>
<feature type="domain" description="Zn(2)-C6 fungal-type" evidence="8">
    <location>
        <begin position="880"/>
        <end position="910"/>
    </location>
</feature>
<evidence type="ECO:0000256" key="4">
    <source>
        <dbReference type="ARBA" id="ARBA00022989"/>
    </source>
</evidence>
<dbReference type="GO" id="GO:0005975">
    <property type="term" value="P:carbohydrate metabolic process"/>
    <property type="evidence" value="ECO:0007669"/>
    <property type="project" value="InterPro"/>
</dbReference>
<comment type="subcellular location">
    <subcellularLocation>
        <location evidence="1">Membrane</location>
        <topology evidence="1">Multi-pass membrane protein</topology>
    </subcellularLocation>
</comment>
<dbReference type="CDD" id="cd00067">
    <property type="entry name" value="GAL4"/>
    <property type="match status" value="1"/>
</dbReference>
<dbReference type="Proteomes" id="UP000593570">
    <property type="component" value="Unassembled WGS sequence"/>
</dbReference>
<evidence type="ECO:0000313" key="9">
    <source>
        <dbReference type="EMBL" id="KAF6514885.1"/>
    </source>
</evidence>
<dbReference type="SUPFAM" id="SSF57701">
    <property type="entry name" value="Zn2/Cys6 DNA-binding domain"/>
    <property type="match status" value="1"/>
</dbReference>
<accession>A0A8H6GC41</accession>
<evidence type="ECO:0000256" key="1">
    <source>
        <dbReference type="ARBA" id="ARBA00004141"/>
    </source>
</evidence>
<name>A0A8H6GC41_FUSOX</name>
<dbReference type="Gene3D" id="3.40.50.2000">
    <property type="entry name" value="Glycogen Phosphorylase B"/>
    <property type="match status" value="2"/>
</dbReference>
<dbReference type="CDD" id="cd03784">
    <property type="entry name" value="GT1_Gtf-like"/>
    <property type="match status" value="1"/>
</dbReference>
<evidence type="ECO:0000256" key="2">
    <source>
        <dbReference type="ARBA" id="ARBA00022679"/>
    </source>
</evidence>
<evidence type="ECO:0000256" key="3">
    <source>
        <dbReference type="ARBA" id="ARBA00022692"/>
    </source>
</evidence>
<dbReference type="InterPro" id="IPR010610">
    <property type="entry name" value="EryCIII-like_C"/>
</dbReference>
<dbReference type="InterPro" id="IPR050426">
    <property type="entry name" value="Glycosyltransferase_28"/>
</dbReference>
<sequence length="1259" mass="138125">MGDIFSFFGQGGGGGLLAGASDKGSQDLGNTIIIVGLAIQVIFFGGFMVVTAIFHMRMLRRPTSRSLSTGAPWQAFMAVLYFTSALIMVRSVFRMIEYAQGHTGSLISKEIYVYTLDALLMIIVAVIFTVRHPSAIFTYQTLSDHLGQDPGSFDSVPMVDDGRLELQLDSRTINALTRTSRPKLGRVPQLSHRWSKALAPQPRPADSEPFTTKLNIVIQVVGSRGDVQPFVALGTELKRHGHRVRLVTHNTFESFVHDSGLEFYPIGGDPTELMAYMVRNPGLIPSVQSLKAGDIGKKRIMVEEMLRGCWLSCVNPDPITFAPFVADAIIANPPSFAHVHCAQALGIPLHMMFTMPWTSTAAFPHPLVNVKFGRVDAAEQMKVNYLSYGVVEVLTWQGLGDIINKWRATLDLEDIAFSQGPRLTEKLDIPFTYCWSPALVPKPRDWSENVDVCGFFFRDPPDYTPPPALAEFLRDGPTPIYIGFGSIVIDDPNALSHMLLEAIRITGTRALISRGWSKLDGPQSDNVMFLGDCPHEWLFQRVSAVMHHGGAGTTACGLLYGKPTTIVPFFGDQPFWGKMVASAGAGPEPIPQKAITVGRLVEAIEFCSTPQAAEAAASIASKMQSENGVKQAVASFHKHLRPYVVECDIIKGRPAVWEYSRRRNTIKLSKLAADILMTHLKIDGNKLKQIETRKIIIETRRWDPLTGVLAAVLGATIDVTRAAVRALKQPVRTLSRRDQHDQRDELNSIELGPTNFYIRPKESRSCVAVTKSAALAFVLGLGTLVKAVATAIVEIPFAFTEGLWQFPRLWGHQVRDFGVIRDWKAGLATWLQVLGFAFYDGLTGLFVQPYRGAKEDGPLGVFKGIAKAIANLHLMLLAAGCVTCKRRHVKCDEGRPRCAKCALGNRSCSYASTPQQAGLSPNAAVAAVASTSASNNSPALTSSSTDLLTAAAAVGTEPTVRYDAVHMTLLHHAILNMGQYLGVSGDISPVLDTALESAHTAPYCLDQLLAVSALYQSTTAQARKHLYIRYATELQTRALGQFLEARGNISESNFVPAFLFTSLVGVHVLHNTFRDHQDNLGEFVSAFVDYARVHRGIRAVTADYWDQILASNLASLLGIVELGNRIDHLGAGTETKTLREHLESLPDASRMAVTASIDALKRMQWVLDLANHNAQSFSNRIQATLAWPIIISDDYIDALYLRNPEAMAVLAFYLAFVYQIRSFWIFESCKASLIEALASYLGPFWKGSMSWPLSNIPGS</sequence>
<dbReference type="FunFam" id="3.40.50.2000:FF:000009">
    <property type="entry name" value="Sterol 3-beta-glucosyltransferase UGT80A2"/>
    <property type="match status" value="1"/>
</dbReference>
<dbReference type="EMBL" id="JACDXP010000015">
    <property type="protein sequence ID" value="KAF6514885.1"/>
    <property type="molecule type" value="Genomic_DNA"/>
</dbReference>
<dbReference type="PROSITE" id="PS50048">
    <property type="entry name" value="ZN2_CY6_FUNGAL_2"/>
    <property type="match status" value="1"/>
</dbReference>
<keyword evidence="6" id="KW-0539">Nucleus</keyword>
<reference evidence="9 10" key="1">
    <citation type="journal article" date="2020" name="bioRxiv">
        <title>A chromosome-scale genome assembly for the Fusarium oxysporum strain Fo5176 to establish a model Arabidopsis-fungal pathosystem.</title>
        <authorList>
            <person name="Fokkens L."/>
            <person name="Guo L."/>
            <person name="Dora S."/>
            <person name="Wang B."/>
            <person name="Ye K."/>
            <person name="Sanchez-Rodriguez C."/>
            <person name="Croll D."/>
        </authorList>
    </citation>
    <scope>NUCLEOTIDE SEQUENCE [LARGE SCALE GENOMIC DNA]</scope>
    <source>
        <strain evidence="9 10">Fo5176</strain>
    </source>
</reference>
<dbReference type="GO" id="GO:0016906">
    <property type="term" value="F:sterol 3-beta-glucosyltransferase activity"/>
    <property type="evidence" value="ECO:0007669"/>
    <property type="project" value="UniProtKB-ARBA"/>
</dbReference>
<evidence type="ECO:0000256" key="5">
    <source>
        <dbReference type="ARBA" id="ARBA00023136"/>
    </source>
</evidence>
<dbReference type="PANTHER" id="PTHR48050:SF27">
    <property type="entry name" value="GLUCOSYLTRANSFERASE, PUTATIVE (AFU_ORTHOLOGUE AFUA_7G04880)-RELATED"/>
    <property type="match status" value="1"/>
</dbReference>
<dbReference type="FunFam" id="3.40.50.2000:FF:000100">
    <property type="entry name" value="Glycosyltransferase family 1 protein"/>
    <property type="match status" value="1"/>
</dbReference>
<dbReference type="Pfam" id="PF04479">
    <property type="entry name" value="RTA1"/>
    <property type="match status" value="1"/>
</dbReference>
<dbReference type="Pfam" id="PF06722">
    <property type="entry name" value="EryCIII-like_C"/>
    <property type="match status" value="1"/>
</dbReference>
<keyword evidence="2" id="KW-0808">Transferase</keyword>
<organism evidence="9 10">
    <name type="scientific">Fusarium oxysporum f. sp. conglutinans</name>
    <dbReference type="NCBI Taxonomy" id="100902"/>
    <lineage>
        <taxon>Eukaryota</taxon>
        <taxon>Fungi</taxon>
        <taxon>Dikarya</taxon>
        <taxon>Ascomycota</taxon>
        <taxon>Pezizomycotina</taxon>
        <taxon>Sordariomycetes</taxon>
        <taxon>Hypocreomycetidae</taxon>
        <taxon>Hypocreales</taxon>
        <taxon>Nectriaceae</taxon>
        <taxon>Fusarium</taxon>
        <taxon>Fusarium oxysporum species complex</taxon>
    </lineage>
</organism>
<dbReference type="GO" id="GO:0000981">
    <property type="term" value="F:DNA-binding transcription factor activity, RNA polymerase II-specific"/>
    <property type="evidence" value="ECO:0007669"/>
    <property type="project" value="InterPro"/>
</dbReference>
<keyword evidence="4 7" id="KW-1133">Transmembrane helix</keyword>
<dbReference type="GO" id="GO:0016020">
    <property type="term" value="C:membrane"/>
    <property type="evidence" value="ECO:0007669"/>
    <property type="project" value="UniProtKB-SubCell"/>
</dbReference>
<dbReference type="Gene3D" id="4.10.240.10">
    <property type="entry name" value="Zn(2)-C6 fungal-type DNA-binding domain"/>
    <property type="match status" value="1"/>
</dbReference>
<dbReference type="PROSITE" id="PS00463">
    <property type="entry name" value="ZN2_CY6_FUNGAL_1"/>
    <property type="match status" value="1"/>
</dbReference>
<gene>
    <name evidence="9" type="ORF">HZS61_006019</name>
</gene>
<dbReference type="SMART" id="SM00066">
    <property type="entry name" value="GAL4"/>
    <property type="match status" value="1"/>
</dbReference>
<dbReference type="InterPro" id="IPR036864">
    <property type="entry name" value="Zn2-C6_fun-type_DNA-bd_sf"/>
</dbReference>
<evidence type="ECO:0000256" key="7">
    <source>
        <dbReference type="SAM" id="Phobius"/>
    </source>
</evidence>
<evidence type="ECO:0000313" key="10">
    <source>
        <dbReference type="Proteomes" id="UP000593570"/>
    </source>
</evidence>
<dbReference type="Pfam" id="PF03033">
    <property type="entry name" value="Glyco_transf_28"/>
    <property type="match status" value="1"/>
</dbReference>
<dbReference type="InterPro" id="IPR004276">
    <property type="entry name" value="GlycoTrans_28_N"/>
</dbReference>
<dbReference type="InterPro" id="IPR001138">
    <property type="entry name" value="Zn2Cys6_DnaBD"/>
</dbReference>
<keyword evidence="3 7" id="KW-0812">Transmembrane</keyword>
<dbReference type="PANTHER" id="PTHR48050">
    <property type="entry name" value="STEROL 3-BETA-GLUCOSYLTRANSFERASE"/>
    <property type="match status" value="1"/>
</dbReference>